<dbReference type="HOGENOM" id="CLU_028200_0_0_1"/>
<evidence type="ECO:0000256" key="6">
    <source>
        <dbReference type="SAM" id="MobiDB-lite"/>
    </source>
</evidence>
<feature type="transmembrane region" description="Helical" evidence="7">
    <location>
        <begin position="122"/>
        <end position="144"/>
    </location>
</feature>
<feature type="domain" description="Rhodopsin" evidence="8">
    <location>
        <begin position="28"/>
        <end position="263"/>
    </location>
</feature>
<feature type="transmembrane region" description="Helical" evidence="7">
    <location>
        <begin position="164"/>
        <end position="184"/>
    </location>
</feature>
<dbReference type="Proteomes" id="UP000006701">
    <property type="component" value="Unassembled WGS sequence"/>
</dbReference>
<keyword evidence="10" id="KW-1185">Reference proteome</keyword>
<evidence type="ECO:0000256" key="1">
    <source>
        <dbReference type="ARBA" id="ARBA00004141"/>
    </source>
</evidence>
<proteinExistence type="inferred from homology"/>
<dbReference type="RefSeq" id="XP_001273504.1">
    <property type="nucleotide sequence ID" value="XM_001273503.1"/>
</dbReference>
<gene>
    <name evidence="9" type="ORF">ACLA_008380</name>
</gene>
<keyword evidence="4 7" id="KW-0472">Membrane</keyword>
<evidence type="ECO:0000256" key="7">
    <source>
        <dbReference type="SAM" id="Phobius"/>
    </source>
</evidence>
<accession>A1CE01</accession>
<dbReference type="OrthoDB" id="10017208at2759"/>
<feature type="compositionally biased region" description="Polar residues" evidence="6">
    <location>
        <begin position="282"/>
        <end position="296"/>
    </location>
</feature>
<keyword evidence="2 7" id="KW-0812">Transmembrane</keyword>
<dbReference type="InterPro" id="IPR052337">
    <property type="entry name" value="SAT4-like"/>
</dbReference>
<keyword evidence="3 7" id="KW-1133">Transmembrane helix</keyword>
<evidence type="ECO:0000256" key="5">
    <source>
        <dbReference type="ARBA" id="ARBA00038359"/>
    </source>
</evidence>
<dbReference type="PANTHER" id="PTHR33048">
    <property type="entry name" value="PTH11-LIKE INTEGRAL MEMBRANE PROTEIN (AFU_ORTHOLOGUE AFUA_5G11245)"/>
    <property type="match status" value="1"/>
</dbReference>
<feature type="region of interest" description="Disordered" evidence="6">
    <location>
        <begin position="282"/>
        <end position="307"/>
    </location>
</feature>
<sequence length="386" mass="43432">MANEDSLQPWVTATTVSVTVLAFVMVCLRLLARCERKQKLWWDDWMIVWSMGWNLVVVGFIFAMVKEGMGLHADTIPIHNNVMIAKFLLVAEILYVFNLVWTKLSILFMYYRIFHFPYFKRWAYIIGTFVILWVICITFLFVFICVPVQKLWYPDLPGRCINQVGTWIANAVSTIVTDLAILFLPMPQVWKLQLRPSEKVALTVAFGLGFFVVFASAYRFSVLFSYSPLDPSYTLAPTVGWTAIEMSAGIVSACLPALRPALQCIVRALGIQSAMPALFRSRTSPMSKTGESSPSQNGLANNGAGTGLGLSQHSRRHSFYHLPDEIDSAGNGMTPEQLDASLRPEYDHVHMVTNVLGPRGKDVDRNSDEIPLHGIRVQKDFTKVNQ</sequence>
<evidence type="ECO:0000256" key="2">
    <source>
        <dbReference type="ARBA" id="ARBA00022692"/>
    </source>
</evidence>
<dbReference type="eggNOG" id="ENOG502SJK4">
    <property type="taxonomic scope" value="Eukaryota"/>
</dbReference>
<dbReference type="GeneID" id="4705473"/>
<dbReference type="Pfam" id="PF20684">
    <property type="entry name" value="Fung_rhodopsin"/>
    <property type="match status" value="1"/>
</dbReference>
<feature type="transmembrane region" description="Helical" evidence="7">
    <location>
        <begin position="83"/>
        <end position="101"/>
    </location>
</feature>
<comment type="subcellular location">
    <subcellularLocation>
        <location evidence="1">Membrane</location>
        <topology evidence="1">Multi-pass membrane protein</topology>
    </subcellularLocation>
</comment>
<name>A1CE01_ASPCL</name>
<comment type="similarity">
    <text evidence="5">Belongs to the SAT4 family.</text>
</comment>
<dbReference type="InterPro" id="IPR049326">
    <property type="entry name" value="Rhodopsin_dom_fungi"/>
</dbReference>
<reference evidence="9 10" key="1">
    <citation type="journal article" date="2008" name="PLoS Genet.">
        <title>Genomic islands in the pathogenic filamentous fungus Aspergillus fumigatus.</title>
        <authorList>
            <person name="Fedorova N.D."/>
            <person name="Khaldi N."/>
            <person name="Joardar V.S."/>
            <person name="Maiti R."/>
            <person name="Amedeo P."/>
            <person name="Anderson M.J."/>
            <person name="Crabtree J."/>
            <person name="Silva J.C."/>
            <person name="Badger J.H."/>
            <person name="Albarraq A."/>
            <person name="Angiuoli S."/>
            <person name="Bussey H."/>
            <person name="Bowyer P."/>
            <person name="Cotty P.J."/>
            <person name="Dyer P.S."/>
            <person name="Egan A."/>
            <person name="Galens K."/>
            <person name="Fraser-Liggett C.M."/>
            <person name="Haas B.J."/>
            <person name="Inman J.M."/>
            <person name="Kent R."/>
            <person name="Lemieux S."/>
            <person name="Malavazi I."/>
            <person name="Orvis J."/>
            <person name="Roemer T."/>
            <person name="Ronning C.M."/>
            <person name="Sundaram J.P."/>
            <person name="Sutton G."/>
            <person name="Turner G."/>
            <person name="Venter J.C."/>
            <person name="White O.R."/>
            <person name="Whitty B.R."/>
            <person name="Youngman P."/>
            <person name="Wolfe K.H."/>
            <person name="Goldman G.H."/>
            <person name="Wortman J.R."/>
            <person name="Jiang B."/>
            <person name="Denning D.W."/>
            <person name="Nierman W.C."/>
        </authorList>
    </citation>
    <scope>NUCLEOTIDE SEQUENCE [LARGE SCALE GENOMIC DNA]</scope>
    <source>
        <strain evidence="10">ATCC 1007 / CBS 513.65 / DSM 816 / NCTC 3887 / NRRL 1</strain>
    </source>
</reference>
<feature type="transmembrane region" description="Helical" evidence="7">
    <location>
        <begin position="44"/>
        <end position="63"/>
    </location>
</feature>
<dbReference type="GO" id="GO:0016020">
    <property type="term" value="C:membrane"/>
    <property type="evidence" value="ECO:0007669"/>
    <property type="project" value="UniProtKB-SubCell"/>
</dbReference>
<dbReference type="VEuPathDB" id="FungiDB:ACLA_008380"/>
<dbReference type="PANTHER" id="PTHR33048:SF151">
    <property type="entry name" value="INTEGRAL MEMBRANE PROTEIN"/>
    <property type="match status" value="1"/>
</dbReference>
<dbReference type="KEGG" id="act:ACLA_008380"/>
<dbReference type="EMBL" id="DS027051">
    <property type="protein sequence ID" value="EAW12078.1"/>
    <property type="molecule type" value="Genomic_DNA"/>
</dbReference>
<feature type="transmembrane region" description="Helical" evidence="7">
    <location>
        <begin position="238"/>
        <end position="258"/>
    </location>
</feature>
<evidence type="ECO:0000256" key="3">
    <source>
        <dbReference type="ARBA" id="ARBA00022989"/>
    </source>
</evidence>
<organism evidence="9 10">
    <name type="scientific">Aspergillus clavatus (strain ATCC 1007 / CBS 513.65 / DSM 816 / NCTC 3887 / NRRL 1 / QM 1276 / 107)</name>
    <dbReference type="NCBI Taxonomy" id="344612"/>
    <lineage>
        <taxon>Eukaryota</taxon>
        <taxon>Fungi</taxon>
        <taxon>Dikarya</taxon>
        <taxon>Ascomycota</taxon>
        <taxon>Pezizomycotina</taxon>
        <taxon>Eurotiomycetes</taxon>
        <taxon>Eurotiomycetidae</taxon>
        <taxon>Eurotiales</taxon>
        <taxon>Aspergillaceae</taxon>
        <taxon>Aspergillus</taxon>
        <taxon>Aspergillus subgen. Fumigati</taxon>
    </lineage>
</organism>
<feature type="transmembrane region" description="Helical" evidence="7">
    <location>
        <begin position="12"/>
        <end position="32"/>
    </location>
</feature>
<feature type="transmembrane region" description="Helical" evidence="7">
    <location>
        <begin position="200"/>
        <end position="218"/>
    </location>
</feature>
<evidence type="ECO:0000256" key="4">
    <source>
        <dbReference type="ARBA" id="ARBA00023136"/>
    </source>
</evidence>
<protein>
    <recommendedName>
        <fullName evidence="8">Rhodopsin domain-containing protein</fullName>
    </recommendedName>
</protein>
<dbReference type="AlphaFoldDB" id="A1CE01"/>
<dbReference type="OMA" id="ILYAWNL"/>
<evidence type="ECO:0000259" key="8">
    <source>
        <dbReference type="Pfam" id="PF20684"/>
    </source>
</evidence>
<evidence type="ECO:0000313" key="9">
    <source>
        <dbReference type="EMBL" id="EAW12078.1"/>
    </source>
</evidence>
<evidence type="ECO:0000313" key="10">
    <source>
        <dbReference type="Proteomes" id="UP000006701"/>
    </source>
</evidence>